<protein>
    <submittedName>
        <fullName evidence="4">Recombinase family protein</fullName>
    </submittedName>
</protein>
<dbReference type="FunFam" id="3.90.1750.20:FF:000007">
    <property type="entry name" value="Site-specific recombinase"/>
    <property type="match status" value="1"/>
</dbReference>
<evidence type="ECO:0000259" key="2">
    <source>
        <dbReference type="PROSITE" id="PS51736"/>
    </source>
</evidence>
<dbReference type="InterPro" id="IPR036162">
    <property type="entry name" value="Resolvase-like_N_sf"/>
</dbReference>
<dbReference type="InterPro" id="IPR025827">
    <property type="entry name" value="Zn_ribbon_recom_dom"/>
</dbReference>
<evidence type="ECO:0000259" key="3">
    <source>
        <dbReference type="PROSITE" id="PS51737"/>
    </source>
</evidence>
<comment type="caution">
    <text evidence="4">The sequence shown here is derived from an EMBL/GenBank/DDBJ whole genome shotgun (WGS) entry which is preliminary data.</text>
</comment>
<evidence type="ECO:0000313" key="4">
    <source>
        <dbReference type="EMBL" id="MBC8591131.1"/>
    </source>
</evidence>
<feature type="domain" description="Resolvase/invertase-type recombinase catalytic" evidence="2">
    <location>
        <begin position="21"/>
        <end position="169"/>
    </location>
</feature>
<dbReference type="Gene3D" id="3.90.1750.20">
    <property type="entry name" value="Putative Large Serine Recombinase, Chain B, Domain 2"/>
    <property type="match status" value="1"/>
</dbReference>
<evidence type="ECO:0000256" key="1">
    <source>
        <dbReference type="SAM" id="Coils"/>
    </source>
</evidence>
<dbReference type="PROSITE" id="PS51736">
    <property type="entry name" value="RECOMBINASES_3"/>
    <property type="match status" value="1"/>
</dbReference>
<dbReference type="Pfam" id="PF00239">
    <property type="entry name" value="Resolvase"/>
    <property type="match status" value="1"/>
</dbReference>
<dbReference type="AlphaFoldDB" id="A0A926EY59"/>
<dbReference type="EMBL" id="JACRTK010000003">
    <property type="protein sequence ID" value="MBC8591131.1"/>
    <property type="molecule type" value="Genomic_DNA"/>
</dbReference>
<dbReference type="InterPro" id="IPR006119">
    <property type="entry name" value="Resolv_N"/>
</dbReference>
<dbReference type="Pfam" id="PF07508">
    <property type="entry name" value="Recombinase"/>
    <property type="match status" value="1"/>
</dbReference>
<dbReference type="InterPro" id="IPR038109">
    <property type="entry name" value="DNA_bind_recomb_sf"/>
</dbReference>
<dbReference type="Proteomes" id="UP000601522">
    <property type="component" value="Unassembled WGS sequence"/>
</dbReference>
<feature type="coiled-coil region" evidence="1">
    <location>
        <begin position="403"/>
        <end position="458"/>
    </location>
</feature>
<accession>A0A926EY59</accession>
<dbReference type="Pfam" id="PF13408">
    <property type="entry name" value="Zn_ribbon_recom"/>
    <property type="match status" value="1"/>
</dbReference>
<dbReference type="InterPro" id="IPR050639">
    <property type="entry name" value="SSR_resolvase"/>
</dbReference>
<dbReference type="SUPFAM" id="SSF53041">
    <property type="entry name" value="Resolvase-like"/>
    <property type="match status" value="1"/>
</dbReference>
<dbReference type="RefSeq" id="WP_249323999.1">
    <property type="nucleotide sequence ID" value="NZ_JACRTK010000003.1"/>
</dbReference>
<keyword evidence="5" id="KW-1185">Reference proteome</keyword>
<dbReference type="CDD" id="cd00338">
    <property type="entry name" value="Ser_Recombinase"/>
    <property type="match status" value="1"/>
</dbReference>
<gene>
    <name evidence="4" type="ORF">H8689_08380</name>
</gene>
<dbReference type="InterPro" id="IPR011109">
    <property type="entry name" value="DNA_bind_recombinase_dom"/>
</dbReference>
<dbReference type="PANTHER" id="PTHR30461:SF23">
    <property type="entry name" value="DNA RECOMBINASE-RELATED"/>
    <property type="match status" value="1"/>
</dbReference>
<name>A0A926EY59_9FIRM</name>
<dbReference type="SMART" id="SM00857">
    <property type="entry name" value="Resolvase"/>
    <property type="match status" value="1"/>
</dbReference>
<reference evidence="4 5" key="1">
    <citation type="submission" date="2020-08" db="EMBL/GenBank/DDBJ databases">
        <title>Genome public.</title>
        <authorList>
            <person name="Liu C."/>
            <person name="Sun Q."/>
        </authorList>
    </citation>
    <scope>NUCLEOTIDE SEQUENCE [LARGE SCALE GENOMIC DNA]</scope>
    <source>
        <strain evidence="4 5">NSJ-26</strain>
    </source>
</reference>
<dbReference type="GO" id="GO:0003677">
    <property type="term" value="F:DNA binding"/>
    <property type="evidence" value="ECO:0007669"/>
    <property type="project" value="InterPro"/>
</dbReference>
<dbReference type="GO" id="GO:0000150">
    <property type="term" value="F:DNA strand exchange activity"/>
    <property type="evidence" value="ECO:0007669"/>
    <property type="project" value="InterPro"/>
</dbReference>
<dbReference type="PANTHER" id="PTHR30461">
    <property type="entry name" value="DNA-INVERTASE FROM LAMBDOID PROPHAGE"/>
    <property type="match status" value="1"/>
</dbReference>
<dbReference type="PROSITE" id="PS51737">
    <property type="entry name" value="RECOMBINASE_DNA_BIND"/>
    <property type="match status" value="1"/>
</dbReference>
<proteinExistence type="predicted"/>
<sequence length="519" mass="60197">MRKITKIEASRPDPFSVPKMRVAAYCRVSTDSDEQLESLQAQKSHYVNYIKANSEWEYVGIYYDEGISGTKKENRQGLQRMMSDCENKKIDLIVTKSISRFARNTTDCLEMVRRLIELGVFIYFEKENINTKSMESELMLSVLSSLAESESISISENNKWAIQKRFQNGTFTISYPPYGYENIDGKMVINHEQAKIVKYIFSEALAGKGTQKIADDLNNKRIPSKRRAGWTATTIRGILKNEKYTGDVILQKTYTDSKFNRHINNGEKNKYFIQNHHEPIISHKEFETVARVIEQRAKEKGIEQRNSKYQNRYPFTSKIICSECGSTFKRRIHSSGKRKYVAWCCTKHLEDISECSMKFIRDEDIKMAFVTMINKLIFGKDFILKPLLEGLRLMSKSDNISKIEALEKEIDDNTSQKELLVKLMAKGYLEPALYNREKNELLMKKEMLTEQRDALIDDLNSELSKGQEVNNLIKYVNKAGSLKEFDDEAFDNHVEEIIVFSRQEIGFVLKSGITLRERM</sequence>
<keyword evidence="1" id="KW-0175">Coiled coil</keyword>
<dbReference type="Gene3D" id="3.40.50.1390">
    <property type="entry name" value="Resolvase, N-terminal catalytic domain"/>
    <property type="match status" value="1"/>
</dbReference>
<organism evidence="4 5">
    <name type="scientific">Wansuia hejianensis</name>
    <dbReference type="NCBI Taxonomy" id="2763667"/>
    <lineage>
        <taxon>Bacteria</taxon>
        <taxon>Bacillati</taxon>
        <taxon>Bacillota</taxon>
        <taxon>Clostridia</taxon>
        <taxon>Lachnospirales</taxon>
        <taxon>Lachnospiraceae</taxon>
        <taxon>Wansuia</taxon>
    </lineage>
</organism>
<evidence type="ECO:0000313" key="5">
    <source>
        <dbReference type="Proteomes" id="UP000601522"/>
    </source>
</evidence>
<feature type="domain" description="Recombinase" evidence="3">
    <location>
        <begin position="177"/>
        <end position="299"/>
    </location>
</feature>